<dbReference type="AlphaFoldDB" id="A0A8B9PB52"/>
<dbReference type="SMART" id="SM00409">
    <property type="entry name" value="IG"/>
    <property type="match status" value="3"/>
</dbReference>
<dbReference type="SUPFAM" id="SSF48726">
    <property type="entry name" value="Immunoglobulin"/>
    <property type="match status" value="3"/>
</dbReference>
<dbReference type="InterPro" id="IPR036179">
    <property type="entry name" value="Ig-like_dom_sf"/>
</dbReference>
<feature type="domain" description="Ig-like" evidence="6">
    <location>
        <begin position="26"/>
        <end position="94"/>
    </location>
</feature>
<keyword evidence="4" id="KW-0812">Transmembrane</keyword>
<dbReference type="Gene3D" id="2.60.40.10">
    <property type="entry name" value="Immunoglobulins"/>
    <property type="match status" value="3"/>
</dbReference>
<accession>A0A8B9PB52</accession>
<dbReference type="InterPro" id="IPR013783">
    <property type="entry name" value="Ig-like_fold"/>
</dbReference>
<protein>
    <recommendedName>
        <fullName evidence="6">Ig-like domain-containing protein</fullName>
    </recommendedName>
</protein>
<dbReference type="PROSITE" id="PS50835">
    <property type="entry name" value="IG_LIKE"/>
    <property type="match status" value="3"/>
</dbReference>
<dbReference type="InterPro" id="IPR003599">
    <property type="entry name" value="Ig_sub"/>
</dbReference>
<evidence type="ECO:0000259" key="6">
    <source>
        <dbReference type="PROSITE" id="PS50835"/>
    </source>
</evidence>
<keyword evidence="2" id="KW-1015">Disulfide bond</keyword>
<keyword evidence="4" id="KW-1133">Transmembrane helix</keyword>
<evidence type="ECO:0000313" key="8">
    <source>
        <dbReference type="Proteomes" id="UP000694424"/>
    </source>
</evidence>
<evidence type="ECO:0000256" key="2">
    <source>
        <dbReference type="ARBA" id="ARBA00023157"/>
    </source>
</evidence>
<keyword evidence="8" id="KW-1185">Reference proteome</keyword>
<dbReference type="Ensembl" id="ENSAOWT00000007911.1">
    <property type="protein sequence ID" value="ENSAOWP00000007001.1"/>
    <property type="gene ID" value="ENSAOWG00000004817.1"/>
</dbReference>
<name>A0A8B9PB52_APTOW</name>
<reference evidence="7" key="1">
    <citation type="submission" date="2025-05" db="UniProtKB">
        <authorList>
            <consortium name="Ensembl"/>
        </authorList>
    </citation>
    <scope>IDENTIFICATION</scope>
</reference>
<dbReference type="Proteomes" id="UP000694424">
    <property type="component" value="Unplaced"/>
</dbReference>
<feature type="transmembrane region" description="Helical" evidence="4">
    <location>
        <begin position="336"/>
        <end position="363"/>
    </location>
</feature>
<dbReference type="Pfam" id="PF13895">
    <property type="entry name" value="Ig_2"/>
    <property type="match status" value="1"/>
</dbReference>
<dbReference type="GO" id="GO:0002764">
    <property type="term" value="P:immune response-regulating signaling pathway"/>
    <property type="evidence" value="ECO:0007669"/>
    <property type="project" value="TreeGrafter"/>
</dbReference>
<feature type="signal peptide" evidence="5">
    <location>
        <begin position="1"/>
        <end position="22"/>
    </location>
</feature>
<dbReference type="PANTHER" id="PTHR11738">
    <property type="entry name" value="MHC CLASS I NK CELL RECEPTOR"/>
    <property type="match status" value="1"/>
</dbReference>
<evidence type="ECO:0000256" key="3">
    <source>
        <dbReference type="ARBA" id="ARBA00023319"/>
    </source>
</evidence>
<feature type="domain" description="Ig-like" evidence="6">
    <location>
        <begin position="119"/>
        <end position="187"/>
    </location>
</feature>
<evidence type="ECO:0000313" key="7">
    <source>
        <dbReference type="Ensembl" id="ENSAOWP00000007001.1"/>
    </source>
</evidence>
<dbReference type="FunFam" id="2.60.40.10:FF:000049">
    <property type="entry name" value="Leukocyte immunoglobulin-like receptor subfamily B member 1"/>
    <property type="match status" value="3"/>
</dbReference>
<keyword evidence="1 5" id="KW-0732">Signal</keyword>
<organism evidence="7 8">
    <name type="scientific">Apteryx owenii</name>
    <name type="common">Little spotted kiwi</name>
    <dbReference type="NCBI Taxonomy" id="8824"/>
    <lineage>
        <taxon>Eukaryota</taxon>
        <taxon>Metazoa</taxon>
        <taxon>Chordata</taxon>
        <taxon>Craniata</taxon>
        <taxon>Vertebrata</taxon>
        <taxon>Euteleostomi</taxon>
        <taxon>Archelosauria</taxon>
        <taxon>Archosauria</taxon>
        <taxon>Dinosauria</taxon>
        <taxon>Saurischia</taxon>
        <taxon>Theropoda</taxon>
        <taxon>Coelurosauria</taxon>
        <taxon>Aves</taxon>
        <taxon>Palaeognathae</taxon>
        <taxon>Apterygiformes</taxon>
        <taxon>Apterygidae</taxon>
        <taxon>Apteryx</taxon>
    </lineage>
</organism>
<feature type="domain" description="Ig-like" evidence="6">
    <location>
        <begin position="214"/>
        <end position="301"/>
    </location>
</feature>
<evidence type="ECO:0000256" key="4">
    <source>
        <dbReference type="SAM" id="Phobius"/>
    </source>
</evidence>
<dbReference type="Ensembl" id="ENSAOWT00000007924.1">
    <property type="protein sequence ID" value="ENSAOWP00000007014.1"/>
    <property type="gene ID" value="ENSAOWG00000004817.1"/>
</dbReference>
<evidence type="ECO:0000256" key="5">
    <source>
        <dbReference type="SAM" id="SignalP"/>
    </source>
</evidence>
<proteinExistence type="predicted"/>
<keyword evidence="3" id="KW-0393">Immunoglobulin domain</keyword>
<sequence length="419" mass="45315">MATTLVLLVLGWWLVAPSGVQGESRPSLSLHPSEGVAVGDMVTLRCRVPRPGVRVLVYREAGGTYRWYEDGVEDTAEFSVKVSDRCYAGRYRCRFEILDPFWTSEPSDPVELLVLESRPSLLLRPSEGVAVGGMFTLRCCVPRPGVRVLVYQEAGGIYRWHRNRVEDMAEFSVRMSERGYAGRYRCQFETLDPFWTSEPSDPVELLVLATHYPPPTMSLSPGGRVGMGTNVTIRCQSTYGATFVLHKAGSSVPIRRQDVDRGDTATFVLPGVTPSDAGTYGCSYRLRGFPFTSSCRSAEVTLEVEPGGPSKAPCPLAGASAPCSRPPGAEEEKSGWNLAVVGGCAAALLVVVVIMIIVFLAAAPCCRRRRGESQGWAGVKMSCGTRVPWGPAVPPLVSPTSPIDSCILPRATSDPQGPL</sequence>
<feature type="chain" id="PRO_5044669762" description="Ig-like domain-containing protein" evidence="5">
    <location>
        <begin position="23"/>
        <end position="419"/>
    </location>
</feature>
<evidence type="ECO:0000256" key="1">
    <source>
        <dbReference type="ARBA" id="ARBA00022729"/>
    </source>
</evidence>
<dbReference type="InterPro" id="IPR007110">
    <property type="entry name" value="Ig-like_dom"/>
</dbReference>
<dbReference type="PANTHER" id="PTHR11738:SF186">
    <property type="entry name" value="OSTEOCLAST-ASSOCIATED IMMUNOGLOBULIN-LIKE RECEPTOR"/>
    <property type="match status" value="1"/>
</dbReference>
<keyword evidence="4" id="KW-0472">Membrane</keyword>
<dbReference type="InterPro" id="IPR050412">
    <property type="entry name" value="Ig-like_Receptors_ImmuneReg"/>
</dbReference>